<comment type="caution">
    <text evidence="3">The sequence shown here is derived from an EMBL/GenBank/DDBJ whole genome shotgun (WGS) entry which is preliminary data.</text>
</comment>
<accession>A0ABV6FFM4</accession>
<dbReference type="PANTHER" id="PTHR43283">
    <property type="entry name" value="BETA-LACTAMASE-RELATED"/>
    <property type="match status" value="1"/>
</dbReference>
<dbReference type="EC" id="3.-.-.-" evidence="3"/>
<dbReference type="InterPro" id="IPR006311">
    <property type="entry name" value="TAT_signal"/>
</dbReference>
<evidence type="ECO:0000259" key="2">
    <source>
        <dbReference type="Pfam" id="PF00144"/>
    </source>
</evidence>
<keyword evidence="1" id="KW-0732">Signal</keyword>
<evidence type="ECO:0000256" key="1">
    <source>
        <dbReference type="SAM" id="SignalP"/>
    </source>
</evidence>
<dbReference type="Gene3D" id="3.40.710.10">
    <property type="entry name" value="DD-peptidase/beta-lactamase superfamily"/>
    <property type="match status" value="1"/>
</dbReference>
<evidence type="ECO:0000313" key="3">
    <source>
        <dbReference type="EMBL" id="MFC0252324.1"/>
    </source>
</evidence>
<dbReference type="EMBL" id="JBHLWP010000010">
    <property type="protein sequence ID" value="MFC0252324.1"/>
    <property type="molecule type" value="Genomic_DNA"/>
</dbReference>
<organism evidence="3 4">
    <name type="scientific">Massilia consociata</name>
    <dbReference type="NCBI Taxonomy" id="760117"/>
    <lineage>
        <taxon>Bacteria</taxon>
        <taxon>Pseudomonadati</taxon>
        <taxon>Pseudomonadota</taxon>
        <taxon>Betaproteobacteria</taxon>
        <taxon>Burkholderiales</taxon>
        <taxon>Oxalobacteraceae</taxon>
        <taxon>Telluria group</taxon>
        <taxon>Massilia</taxon>
    </lineage>
</organism>
<feature type="chain" id="PRO_5046555365" evidence="1">
    <location>
        <begin position="23"/>
        <end position="459"/>
    </location>
</feature>
<dbReference type="PANTHER" id="PTHR43283:SF3">
    <property type="entry name" value="BETA-LACTAMASE FAMILY PROTEIN (AFU_ORTHOLOGUE AFUA_5G07500)"/>
    <property type="match status" value="1"/>
</dbReference>
<feature type="signal peptide" evidence="1">
    <location>
        <begin position="1"/>
        <end position="22"/>
    </location>
</feature>
<evidence type="ECO:0000313" key="4">
    <source>
        <dbReference type="Proteomes" id="UP001589773"/>
    </source>
</evidence>
<protein>
    <submittedName>
        <fullName evidence="3">Serine hydrolase domain-containing protein</fullName>
        <ecNumber evidence="3">3.-.-.-</ecNumber>
    </submittedName>
</protein>
<keyword evidence="4" id="KW-1185">Reference proteome</keyword>
<proteinExistence type="predicted"/>
<reference evidence="3 4" key="1">
    <citation type="submission" date="2024-09" db="EMBL/GenBank/DDBJ databases">
        <authorList>
            <person name="Sun Q."/>
            <person name="Mori K."/>
        </authorList>
    </citation>
    <scope>NUCLEOTIDE SEQUENCE [LARGE SCALE GENOMIC DNA]</scope>
    <source>
        <strain evidence="3 4">CCM 7792</strain>
    </source>
</reference>
<dbReference type="SUPFAM" id="SSF56601">
    <property type="entry name" value="beta-lactamase/transpeptidase-like"/>
    <property type="match status" value="1"/>
</dbReference>
<feature type="domain" description="Beta-lactamase-related" evidence="2">
    <location>
        <begin position="50"/>
        <end position="426"/>
    </location>
</feature>
<dbReference type="GO" id="GO:0016787">
    <property type="term" value="F:hydrolase activity"/>
    <property type="evidence" value="ECO:0007669"/>
    <property type="project" value="UniProtKB-KW"/>
</dbReference>
<dbReference type="PROSITE" id="PS51318">
    <property type="entry name" value="TAT"/>
    <property type="match status" value="1"/>
</dbReference>
<dbReference type="RefSeq" id="WP_379679088.1">
    <property type="nucleotide sequence ID" value="NZ_JBHLWP010000010.1"/>
</dbReference>
<dbReference type="InterPro" id="IPR001466">
    <property type="entry name" value="Beta-lactam-related"/>
</dbReference>
<gene>
    <name evidence="3" type="ORF">ACFFJK_10520</name>
</gene>
<keyword evidence="3" id="KW-0378">Hydrolase</keyword>
<name>A0ABV6FFM4_9BURK</name>
<sequence>MNERRRSLLGMALLGAVEPLFAMPSSPATALPARQALDAELAAIVNDPAMQLTSLSVLAIRGGQAVYEQAFGRRYIGSDNSGGAGALPDRPATPDTLFRIASISKMMTTLGLMRLVEAGRVALDTDVSDYLGFSLRNPHFADQPITLRTLLTHTSSLRDEGGYSWPLATALKDVLVPGAPLYGEGGMWSRRAGPGAYFTYCNLGWGVIGTVMERVTGERFDLLMQRLLLQPLGLEGGYHPSALPPAALGKLATLYRKRTVDTEVWNAAGPWIPQVDDYSARPPASPAGIATYVPGTNATPFSPTGGLRISARALGVVMRMLMNGGMHGSTRIVQRATLERMFARQWTHDGKGGNGDSLGGFFNAWGLGNAQFPDRPGMALVEGGGFEAVGHLGDAYGLRSVFAADLARGNGMIVLAGGTSSDPALDKGRHSALARYEERILTALYRHALAGPSAGQAAT</sequence>
<dbReference type="InterPro" id="IPR050789">
    <property type="entry name" value="Diverse_Enzym_Activities"/>
</dbReference>
<dbReference type="Proteomes" id="UP001589773">
    <property type="component" value="Unassembled WGS sequence"/>
</dbReference>
<dbReference type="InterPro" id="IPR012338">
    <property type="entry name" value="Beta-lactam/transpept-like"/>
</dbReference>
<dbReference type="Pfam" id="PF00144">
    <property type="entry name" value="Beta-lactamase"/>
    <property type="match status" value="1"/>
</dbReference>